<dbReference type="CDD" id="cd01830">
    <property type="entry name" value="XynE_like"/>
    <property type="match status" value="1"/>
</dbReference>
<evidence type="ECO:0000259" key="2">
    <source>
        <dbReference type="Pfam" id="PF13472"/>
    </source>
</evidence>
<reference evidence="3" key="1">
    <citation type="journal article" date="2020" name="Stud. Mycol.">
        <title>101 Dothideomycetes genomes: a test case for predicting lifestyles and emergence of pathogens.</title>
        <authorList>
            <person name="Haridas S."/>
            <person name="Albert R."/>
            <person name="Binder M."/>
            <person name="Bloem J."/>
            <person name="Labutti K."/>
            <person name="Salamov A."/>
            <person name="Andreopoulos B."/>
            <person name="Baker S."/>
            <person name="Barry K."/>
            <person name="Bills G."/>
            <person name="Bluhm B."/>
            <person name="Cannon C."/>
            <person name="Castanera R."/>
            <person name="Culley D."/>
            <person name="Daum C."/>
            <person name="Ezra D."/>
            <person name="Gonzalez J."/>
            <person name="Henrissat B."/>
            <person name="Kuo A."/>
            <person name="Liang C."/>
            <person name="Lipzen A."/>
            <person name="Lutzoni F."/>
            <person name="Magnuson J."/>
            <person name="Mondo S."/>
            <person name="Nolan M."/>
            <person name="Ohm R."/>
            <person name="Pangilinan J."/>
            <person name="Park H.-J."/>
            <person name="Ramirez L."/>
            <person name="Alfaro M."/>
            <person name="Sun H."/>
            <person name="Tritt A."/>
            <person name="Yoshinaga Y."/>
            <person name="Zwiers L.-H."/>
            <person name="Turgeon B."/>
            <person name="Goodwin S."/>
            <person name="Spatafora J."/>
            <person name="Crous P."/>
            <person name="Grigoriev I."/>
        </authorList>
    </citation>
    <scope>NUCLEOTIDE SEQUENCE</scope>
    <source>
        <strain evidence="3">CBS 101060</strain>
    </source>
</reference>
<dbReference type="InterPro" id="IPR036514">
    <property type="entry name" value="SGNH_hydro_sf"/>
</dbReference>
<dbReference type="EMBL" id="MU006113">
    <property type="protein sequence ID" value="KAF2834950.1"/>
    <property type="molecule type" value="Genomic_DNA"/>
</dbReference>
<keyword evidence="1" id="KW-0732">Signal</keyword>
<sequence>MMMSLVLGLLFSVIVSGLPSQPYIAGGHWTDIWASMPQLTEPANLPPAPYNQTGSVFVGATVRQTIKASIAARQLRFRISNAFGGTDLPITAVTVALPSNQTAGISTINPRTVKKLTFSGSDSITVPNGALAVSDPIDFPVKGQSILTISIYLERGQLGNAITSHPGSRTTSWWSFGNEVSKADLTITDPNTQSAAHWYFISAVEAWVPANVRTFAIIGDSITDGRGSTNNANNRWPDLVLAKMQNNPFTSSIAVINQAAGGNRILADGLGPNAWSRIDRDVLAQSGVKYTMIFEGVNDLGTAEATTEAQQAVADRVIQAYKQMIIRIHTFGIPVFGATITPFMAPSNVTFQPYSHPTREAARQKVNRWIRTSGAFDAVIDFDKILRDPAIPQQLNPMYDSGDYLHPNVAGYTELGNQFPLDVFRRFAGGVSGWN</sequence>
<name>A0A9P4S4E6_9PEZI</name>
<dbReference type="Proteomes" id="UP000799429">
    <property type="component" value="Unassembled WGS sequence"/>
</dbReference>
<keyword evidence="4" id="KW-1185">Reference proteome</keyword>
<feature type="domain" description="SGNH hydrolase-type esterase" evidence="2">
    <location>
        <begin position="218"/>
        <end position="412"/>
    </location>
</feature>
<dbReference type="SUPFAM" id="SSF52266">
    <property type="entry name" value="SGNH hydrolase"/>
    <property type="match status" value="1"/>
</dbReference>
<comment type="caution">
    <text evidence="3">The sequence shown here is derived from an EMBL/GenBank/DDBJ whole genome shotgun (WGS) entry which is preliminary data.</text>
</comment>
<gene>
    <name evidence="3" type="ORF">M501DRAFT_943060</name>
</gene>
<dbReference type="PANTHER" id="PTHR43784:SF3">
    <property type="entry name" value="GDSL FAMILY LIPASE"/>
    <property type="match status" value="1"/>
</dbReference>
<dbReference type="InterPro" id="IPR053140">
    <property type="entry name" value="GDSL_Rv0518-like"/>
</dbReference>
<dbReference type="OrthoDB" id="10071171at2759"/>
<dbReference type="InterPro" id="IPR013830">
    <property type="entry name" value="SGNH_hydro"/>
</dbReference>
<evidence type="ECO:0000256" key="1">
    <source>
        <dbReference type="SAM" id="SignalP"/>
    </source>
</evidence>
<proteinExistence type="predicted"/>
<protein>
    <submittedName>
        <fullName evidence="3">Extracellular GDSL-like lipase/acylhydrolase</fullName>
    </submittedName>
</protein>
<evidence type="ECO:0000313" key="4">
    <source>
        <dbReference type="Proteomes" id="UP000799429"/>
    </source>
</evidence>
<dbReference type="Gene3D" id="3.40.50.1110">
    <property type="entry name" value="SGNH hydrolase"/>
    <property type="match status" value="1"/>
</dbReference>
<accession>A0A9P4S4E6</accession>
<evidence type="ECO:0000313" key="3">
    <source>
        <dbReference type="EMBL" id="KAF2834950.1"/>
    </source>
</evidence>
<dbReference type="PANTHER" id="PTHR43784">
    <property type="entry name" value="GDSL-LIKE LIPASE/ACYLHYDROLASE, PUTATIVE (AFU_ORTHOLOGUE AFUA_2G00820)-RELATED"/>
    <property type="match status" value="1"/>
</dbReference>
<dbReference type="AlphaFoldDB" id="A0A9P4S4E6"/>
<feature type="signal peptide" evidence="1">
    <location>
        <begin position="1"/>
        <end position="17"/>
    </location>
</feature>
<organism evidence="3 4">
    <name type="scientific">Patellaria atrata CBS 101060</name>
    <dbReference type="NCBI Taxonomy" id="1346257"/>
    <lineage>
        <taxon>Eukaryota</taxon>
        <taxon>Fungi</taxon>
        <taxon>Dikarya</taxon>
        <taxon>Ascomycota</taxon>
        <taxon>Pezizomycotina</taxon>
        <taxon>Dothideomycetes</taxon>
        <taxon>Dothideomycetes incertae sedis</taxon>
        <taxon>Patellariales</taxon>
        <taxon>Patellariaceae</taxon>
        <taxon>Patellaria</taxon>
    </lineage>
</organism>
<dbReference type="Pfam" id="PF13472">
    <property type="entry name" value="Lipase_GDSL_2"/>
    <property type="match status" value="1"/>
</dbReference>
<feature type="chain" id="PRO_5040405095" evidence="1">
    <location>
        <begin position="18"/>
        <end position="435"/>
    </location>
</feature>